<evidence type="ECO:0000256" key="5">
    <source>
        <dbReference type="ARBA" id="ARBA00023136"/>
    </source>
</evidence>
<feature type="transmembrane region" description="Helical" evidence="6">
    <location>
        <begin position="23"/>
        <end position="41"/>
    </location>
</feature>
<dbReference type="EMBL" id="AE009442">
    <property type="protein sequence ID" value="AAO29383.1"/>
    <property type="molecule type" value="Genomic_DNA"/>
</dbReference>
<dbReference type="InterPro" id="IPR007267">
    <property type="entry name" value="GtrA_DPMS_TM"/>
</dbReference>
<dbReference type="InterPro" id="IPR051401">
    <property type="entry name" value="GtrA_CellWall_Glycosyl"/>
</dbReference>
<evidence type="ECO:0000259" key="7">
    <source>
        <dbReference type="Pfam" id="PF04138"/>
    </source>
</evidence>
<evidence type="ECO:0000256" key="1">
    <source>
        <dbReference type="ARBA" id="ARBA00004141"/>
    </source>
</evidence>
<keyword evidence="4 6" id="KW-1133">Transmembrane helix</keyword>
<evidence type="ECO:0000313" key="9">
    <source>
        <dbReference type="Proteomes" id="UP000002516"/>
    </source>
</evidence>
<comment type="similarity">
    <text evidence="2">Belongs to the GtrA family.</text>
</comment>
<dbReference type="GO" id="GO:0005886">
    <property type="term" value="C:plasma membrane"/>
    <property type="evidence" value="ECO:0007669"/>
    <property type="project" value="TreeGrafter"/>
</dbReference>
<evidence type="ECO:0000313" key="8">
    <source>
        <dbReference type="EMBL" id="AAO29383.1"/>
    </source>
</evidence>
<proteinExistence type="inferred from homology"/>
<feature type="transmembrane region" description="Helical" evidence="6">
    <location>
        <begin position="88"/>
        <end position="109"/>
    </location>
</feature>
<evidence type="ECO:0000256" key="4">
    <source>
        <dbReference type="ARBA" id="ARBA00022989"/>
    </source>
</evidence>
<dbReference type="PANTHER" id="PTHR38459">
    <property type="entry name" value="PROPHAGE BACTOPRENOL-LINKED GLUCOSE TRANSLOCASE HOMOLOG"/>
    <property type="match status" value="1"/>
</dbReference>
<gene>
    <name evidence="8" type="ordered locus">PD_1541</name>
</gene>
<feature type="transmembrane region" description="Helical" evidence="6">
    <location>
        <begin position="53"/>
        <end position="76"/>
    </location>
</feature>
<keyword evidence="5 6" id="KW-0472">Membrane</keyword>
<dbReference type="PANTHER" id="PTHR38459:SF1">
    <property type="entry name" value="PROPHAGE BACTOPRENOL-LINKED GLUCOSE TRANSLOCASE HOMOLOG"/>
    <property type="match status" value="1"/>
</dbReference>
<evidence type="ECO:0000256" key="3">
    <source>
        <dbReference type="ARBA" id="ARBA00022692"/>
    </source>
</evidence>
<dbReference type="GO" id="GO:0000271">
    <property type="term" value="P:polysaccharide biosynthetic process"/>
    <property type="evidence" value="ECO:0007669"/>
    <property type="project" value="InterPro"/>
</dbReference>
<comment type="subcellular location">
    <subcellularLocation>
        <location evidence="1">Membrane</location>
        <topology evidence="1">Multi-pass membrane protein</topology>
    </subcellularLocation>
</comment>
<keyword evidence="3 6" id="KW-0812">Transmembrane</keyword>
<evidence type="ECO:0000256" key="2">
    <source>
        <dbReference type="ARBA" id="ARBA00009399"/>
    </source>
</evidence>
<accession>Q87BB7</accession>
<evidence type="ECO:0000256" key="6">
    <source>
        <dbReference type="SAM" id="Phobius"/>
    </source>
</evidence>
<dbReference type="KEGG" id="xft:PD_1541"/>
<feature type="transmembrane region" description="Helical" evidence="6">
    <location>
        <begin position="115"/>
        <end position="134"/>
    </location>
</feature>
<protein>
    <recommendedName>
        <fullName evidence="7">GtrA/DPMS transmembrane domain-containing protein</fullName>
    </recommendedName>
</protein>
<name>Q87BB7_XYLFT</name>
<feature type="domain" description="GtrA/DPMS transmembrane" evidence="7">
    <location>
        <begin position="25"/>
        <end position="141"/>
    </location>
</feature>
<dbReference type="Pfam" id="PF04138">
    <property type="entry name" value="GtrA_DPMS_TM"/>
    <property type="match status" value="1"/>
</dbReference>
<organism evidence="8 9">
    <name type="scientific">Xylella fastidiosa (strain Temecula1 / ATCC 700964)</name>
    <dbReference type="NCBI Taxonomy" id="183190"/>
    <lineage>
        <taxon>Bacteria</taxon>
        <taxon>Pseudomonadati</taxon>
        <taxon>Pseudomonadota</taxon>
        <taxon>Gammaproteobacteria</taxon>
        <taxon>Lysobacterales</taxon>
        <taxon>Lysobacteraceae</taxon>
        <taxon>Xylella</taxon>
    </lineage>
</organism>
<dbReference type="HOGENOM" id="CLU_1894917_0_0_6"/>
<reference evidence="8 9" key="1">
    <citation type="journal article" date="2003" name="J. Bacteriol.">
        <title>Comparative analyses of the complete genome sequences of Pierce's disease and citrus variegated chlorosis strains of Xylella fastidiosa.</title>
        <authorList>
            <person name="Van Sluys M.A."/>
            <person name="de Oliveira M.C."/>
            <person name="Monteiro-Vitorello C.B."/>
            <person name="Miyaki C.Y."/>
            <person name="Furlan L.R."/>
            <person name="Camargo L.E."/>
            <person name="da Silva A.C."/>
            <person name="Moon D.H."/>
            <person name="Takita M.A."/>
            <person name="Lemos E.G."/>
            <person name="Machado M.A."/>
            <person name="Ferro M.I."/>
            <person name="da Silva F.R."/>
            <person name="Goldman M.H."/>
            <person name="Goldman G.H."/>
            <person name="Lemos M.V."/>
            <person name="El-Dorry H."/>
            <person name="Tsai S.M."/>
            <person name="Carrer H."/>
            <person name="Carraro D.M."/>
            <person name="de Oliveira R.C."/>
            <person name="Nunes L.R."/>
            <person name="Siqueira W.J."/>
            <person name="Coutinho L.L."/>
            <person name="Kimura E.T."/>
            <person name="Ferro E.S."/>
            <person name="Harakava R."/>
            <person name="Kuramae E.E."/>
            <person name="Marino C.L."/>
            <person name="Giglioti E."/>
            <person name="Abreu I.L."/>
            <person name="Alves L.M."/>
            <person name="do Amaral A.M."/>
            <person name="Baia G.S."/>
            <person name="Blanco S.R."/>
            <person name="Brito M.S."/>
            <person name="Cannavan F.S."/>
            <person name="Celestino A.V."/>
            <person name="da Cunha A.F."/>
            <person name="Fenille R.C."/>
            <person name="Ferro J.A."/>
            <person name="Formighieri E.F."/>
            <person name="Kishi L.T."/>
            <person name="Leoni S.G."/>
            <person name="Oliveira A.R."/>
            <person name="Rosa V.E.Jr."/>
            <person name="Sassaki F.T."/>
            <person name="Sena J.A."/>
            <person name="de Souza A.A."/>
            <person name="Truffi D."/>
            <person name="Tsukumo F."/>
            <person name="Yanai G.M."/>
            <person name="Zaros L.G."/>
            <person name="Civerolo E.L."/>
            <person name="Simpson A.J."/>
            <person name="Almeida N.F.Jr."/>
            <person name="Setubal J.C."/>
            <person name="Kitajima J.P."/>
        </authorList>
    </citation>
    <scope>NUCLEOTIDE SEQUENCE [LARGE SCALE GENOMIC DNA]</scope>
    <source>
        <strain evidence="9">Temecula1 / ATCC 700964</strain>
    </source>
</reference>
<keyword evidence="9" id="KW-1185">Reference proteome</keyword>
<dbReference type="Proteomes" id="UP000002516">
    <property type="component" value="Chromosome"/>
</dbReference>
<dbReference type="AlphaFoldDB" id="Q87BB7"/>
<sequence length="142" mass="16190">MKRSCMPARSNRNRINSALRGQLLRYLLNGLVATAVHYTILRFTLEVLGLHSAGLANGIAAIFGIIVSFIGNRYFVFRIVQVPLAKQALLFILTYFCIALIHTCILYFWTDVYNLNYTLGFLMATAMQVVFSFFSNKFMVFK</sequence>